<dbReference type="Proteomes" id="UP000728185">
    <property type="component" value="Unassembled WGS sequence"/>
</dbReference>
<evidence type="ECO:0000313" key="1">
    <source>
        <dbReference type="EMBL" id="KAA0191309.1"/>
    </source>
</evidence>
<proteinExistence type="predicted"/>
<comment type="caution">
    <text evidence="1">The sequence shown here is derived from an EMBL/GenBank/DDBJ whole genome shotgun (WGS) entry which is preliminary data.</text>
</comment>
<organism evidence="1 2">
    <name type="scientific">Fasciolopsis buskii</name>
    <dbReference type="NCBI Taxonomy" id="27845"/>
    <lineage>
        <taxon>Eukaryota</taxon>
        <taxon>Metazoa</taxon>
        <taxon>Spiralia</taxon>
        <taxon>Lophotrochozoa</taxon>
        <taxon>Platyhelminthes</taxon>
        <taxon>Trematoda</taxon>
        <taxon>Digenea</taxon>
        <taxon>Plagiorchiida</taxon>
        <taxon>Echinostomata</taxon>
        <taxon>Echinostomatoidea</taxon>
        <taxon>Fasciolidae</taxon>
        <taxon>Fasciolopsis</taxon>
    </lineage>
</organism>
<protein>
    <submittedName>
        <fullName evidence="1">Uncharacterized protein</fullName>
    </submittedName>
</protein>
<gene>
    <name evidence="1" type="ORF">FBUS_08440</name>
</gene>
<evidence type="ECO:0000313" key="2">
    <source>
        <dbReference type="Proteomes" id="UP000728185"/>
    </source>
</evidence>
<dbReference type="OrthoDB" id="6273535at2759"/>
<name>A0A8E0VJ90_9TREM</name>
<sequence length="208" mass="24065">IIPLARKGHFDVRCFLPTLVFAKNIKPDSYSRSLALKLQQSMNAQSKEIRSRICQSQVEYKRPTFHFVVETDAEPPHAISSDPGNSSNVDYLKADQINARFTVAKPNNVYGLPRDDLLKKVRSAMKRNDYICGHEYNPEIEAEQNESPKPSRIDPRVVTEWEKLWKQRQSARSDARRERKQARQNVGLYRLVRDQHDVTVLNMGSDEQ</sequence>
<dbReference type="AlphaFoldDB" id="A0A8E0VJ90"/>
<dbReference type="EMBL" id="LUCM01006413">
    <property type="protein sequence ID" value="KAA0191309.1"/>
    <property type="molecule type" value="Genomic_DNA"/>
</dbReference>
<keyword evidence="2" id="KW-1185">Reference proteome</keyword>
<accession>A0A8E0VJ90</accession>
<reference evidence="1" key="1">
    <citation type="submission" date="2019-05" db="EMBL/GenBank/DDBJ databases">
        <title>Annotation for the trematode Fasciolopsis buski.</title>
        <authorList>
            <person name="Choi Y.-J."/>
        </authorList>
    </citation>
    <scope>NUCLEOTIDE SEQUENCE</scope>
    <source>
        <strain evidence="1">HT</strain>
        <tissue evidence="1">Whole worm</tissue>
    </source>
</reference>
<feature type="non-terminal residue" evidence="1">
    <location>
        <position position="1"/>
    </location>
</feature>